<accession>A0A8H2ZR29</accession>
<feature type="region of interest" description="Disordered" evidence="2">
    <location>
        <begin position="224"/>
        <end position="258"/>
    </location>
</feature>
<evidence type="ECO:0000313" key="4">
    <source>
        <dbReference type="EMBL" id="CAD6443535.1"/>
    </source>
</evidence>
<dbReference type="Proteomes" id="UP000624404">
    <property type="component" value="Unassembled WGS sequence"/>
</dbReference>
<name>A0A8H2ZR29_9HELO</name>
<gene>
    <name evidence="4" type="ORF">SCLTRI_LOCUS3327</name>
</gene>
<evidence type="ECO:0000256" key="1">
    <source>
        <dbReference type="ARBA" id="ARBA00022729"/>
    </source>
</evidence>
<evidence type="ECO:0000313" key="5">
    <source>
        <dbReference type="Proteomes" id="UP000624404"/>
    </source>
</evidence>
<dbReference type="InterPro" id="IPR052982">
    <property type="entry name" value="SRP1/TIP1-like"/>
</dbReference>
<feature type="region of interest" description="Disordered" evidence="2">
    <location>
        <begin position="279"/>
        <end position="328"/>
    </location>
</feature>
<protein>
    <submittedName>
        <fullName evidence="4">Fee7f65a-6057-4708-942a-0dcb1e76a076</fullName>
    </submittedName>
</protein>
<comment type="caution">
    <text evidence="4">The sequence shown here is derived from an EMBL/GenBank/DDBJ whole genome shotgun (WGS) entry which is preliminary data.</text>
</comment>
<organism evidence="4 5">
    <name type="scientific">Sclerotinia trifoliorum</name>
    <dbReference type="NCBI Taxonomy" id="28548"/>
    <lineage>
        <taxon>Eukaryota</taxon>
        <taxon>Fungi</taxon>
        <taxon>Dikarya</taxon>
        <taxon>Ascomycota</taxon>
        <taxon>Pezizomycotina</taxon>
        <taxon>Leotiomycetes</taxon>
        <taxon>Helotiales</taxon>
        <taxon>Sclerotiniaceae</taxon>
        <taxon>Sclerotinia</taxon>
    </lineage>
</organism>
<feature type="domain" description="Yeast cell wall synthesis Kre9/Knh1-like N-terminal" evidence="3">
    <location>
        <begin position="134"/>
        <end position="211"/>
    </location>
</feature>
<dbReference type="InterPro" id="IPR018466">
    <property type="entry name" value="Kre9/Knh1-like_N"/>
</dbReference>
<keyword evidence="1" id="KW-0732">Signal</keyword>
<dbReference type="OrthoDB" id="5589325at2759"/>
<dbReference type="PANTHER" id="PTHR40633">
    <property type="entry name" value="MATRIX PROTEIN, PUTATIVE (AFU_ORTHOLOGUE AFUA_8G05410)-RELATED"/>
    <property type="match status" value="1"/>
</dbReference>
<proteinExistence type="predicted"/>
<keyword evidence="5" id="KW-1185">Reference proteome</keyword>
<sequence length="355" mass="36763">MPRVSAPISPPKLIPNKKAPILQPFRSFFEILHLHFKQKDYRCRRCRSPSSFQLYFIPSWIITVVHSHNFIQLLYNILRKSVTSFTLKFLYTIVFSNPNISNIQIIKMQFSTLFFAAAAATLASAVQLTNPSFEVTAGSPFNITWSDAQGPVTLVLMNGPSTSLNSVSTIGSGLTGTSFTWTPPATLDSSLYAIRIEDSTSTPNYSEQFQVSGATAAASTVTASSTSVSSSETASSTSGSSTTVSSTSESSSSSTSSSAAASSAASSSAAASSSSAAASSSSSITSSNSTSTASRSSSSSSSTTRSLTTTASRTSTSTTAGSTSSATSAPTSAAAEFSSPLAFVFLAFAAIVTLN</sequence>
<evidence type="ECO:0000259" key="3">
    <source>
        <dbReference type="Pfam" id="PF10342"/>
    </source>
</evidence>
<evidence type="ECO:0000256" key="2">
    <source>
        <dbReference type="SAM" id="MobiDB-lite"/>
    </source>
</evidence>
<dbReference type="PANTHER" id="PTHR40633:SF1">
    <property type="entry name" value="GPI ANCHORED SERINE-THREONINE RICH PROTEIN (AFU_ORTHOLOGUE AFUA_1G03630)"/>
    <property type="match status" value="1"/>
</dbReference>
<reference evidence="4" key="1">
    <citation type="submission" date="2020-10" db="EMBL/GenBank/DDBJ databases">
        <authorList>
            <person name="Kusch S."/>
        </authorList>
    </citation>
    <scope>NUCLEOTIDE SEQUENCE</scope>
    <source>
        <strain evidence="4">SwB9</strain>
    </source>
</reference>
<dbReference type="Pfam" id="PF10342">
    <property type="entry name" value="Kre9_KNH"/>
    <property type="match status" value="1"/>
</dbReference>
<dbReference type="AlphaFoldDB" id="A0A8H2ZR29"/>
<dbReference type="EMBL" id="CAJHIA010000010">
    <property type="protein sequence ID" value="CAD6443535.1"/>
    <property type="molecule type" value="Genomic_DNA"/>
</dbReference>